<feature type="domain" description="UBX" evidence="4">
    <location>
        <begin position="381"/>
        <end position="459"/>
    </location>
</feature>
<feature type="region of interest" description="Disordered" evidence="2">
    <location>
        <begin position="309"/>
        <end position="332"/>
    </location>
</feature>
<keyword evidence="6" id="KW-1185">Reference proteome</keyword>
<organism evidence="5 6">
    <name type="scientific">Helianthus annuus</name>
    <name type="common">Common sunflower</name>
    <dbReference type="NCBI Taxonomy" id="4232"/>
    <lineage>
        <taxon>Eukaryota</taxon>
        <taxon>Viridiplantae</taxon>
        <taxon>Streptophyta</taxon>
        <taxon>Embryophyta</taxon>
        <taxon>Tracheophyta</taxon>
        <taxon>Spermatophyta</taxon>
        <taxon>Magnoliopsida</taxon>
        <taxon>eudicotyledons</taxon>
        <taxon>Gunneridae</taxon>
        <taxon>Pentapetalae</taxon>
        <taxon>asterids</taxon>
        <taxon>campanulids</taxon>
        <taxon>Asterales</taxon>
        <taxon>Asteraceae</taxon>
        <taxon>Asteroideae</taxon>
        <taxon>Heliantheae alliance</taxon>
        <taxon>Heliantheae</taxon>
        <taxon>Helianthus</taxon>
    </lineage>
</organism>
<dbReference type="PROSITE" id="PS50033">
    <property type="entry name" value="UBX"/>
    <property type="match status" value="1"/>
</dbReference>
<evidence type="ECO:0000256" key="2">
    <source>
        <dbReference type="SAM" id="MobiDB-lite"/>
    </source>
</evidence>
<keyword evidence="3" id="KW-0472">Membrane</keyword>
<evidence type="ECO:0000313" key="5">
    <source>
        <dbReference type="EMBL" id="OTG18559.1"/>
    </source>
</evidence>
<evidence type="ECO:0000259" key="4">
    <source>
        <dbReference type="PROSITE" id="PS50033"/>
    </source>
</evidence>
<feature type="transmembrane region" description="Helical" evidence="3">
    <location>
        <begin position="123"/>
        <end position="142"/>
    </location>
</feature>
<dbReference type="Pfam" id="PF13899">
    <property type="entry name" value="Thioredoxin_7"/>
    <property type="match status" value="1"/>
</dbReference>
<proteinExistence type="predicted"/>
<dbReference type="GO" id="GO:0043161">
    <property type="term" value="P:proteasome-mediated ubiquitin-dependent protein catabolic process"/>
    <property type="evidence" value="ECO:0000318"/>
    <property type="project" value="GO_Central"/>
</dbReference>
<dbReference type="CDD" id="cd01767">
    <property type="entry name" value="UBX"/>
    <property type="match status" value="1"/>
</dbReference>
<dbReference type="InterPro" id="IPR036249">
    <property type="entry name" value="Thioredoxin-like_sf"/>
</dbReference>
<dbReference type="InterPro" id="IPR006577">
    <property type="entry name" value="UAS"/>
</dbReference>
<dbReference type="Pfam" id="PF00789">
    <property type="entry name" value="UBX"/>
    <property type="match status" value="1"/>
</dbReference>
<evidence type="ECO:0000256" key="3">
    <source>
        <dbReference type="SAM" id="Phobius"/>
    </source>
</evidence>
<dbReference type="PANTHER" id="PTHR23322:SF6">
    <property type="entry name" value="UBX DOMAIN-CONTAINING PROTEIN 7"/>
    <property type="match status" value="1"/>
</dbReference>
<dbReference type="Proteomes" id="UP000215914">
    <property type="component" value="Chromosome 8"/>
</dbReference>
<sequence>MEGDGFSSAGDQQTMIASFLEVALGQTADTARQFLQLNNENGDSYIQATGWKLEEAIQLFFVGNDFGHAPHIAPPENEVFMPDQNFGVAENHMGLENIQENDGTGVRAPLPVKRGILYDTPMYYRYHTLLTFAFGFFFLVFLPSHEALHYEKLKRLEVWGKEQASTSASETSKDNLASLYCPPFALMYHGPFEKAKDAANKQDRWLLVNVQSTREFSSHMLNRDTWGNKAVTQTITSNFVFWQVCDDTEEGCKILSYYKLDSVPATLVIDPITGQKMRLWRGMIQPESLLEDVVQYMDSSPMNHLLRLSRRHSRESSLASPPKLQDETNEDDDKMKLAQASSMRMLNDISEGFLKDPRDIKEVTKKEKRVYPPLPEEPKGDKSLLCRVGVRLPDGSRVQRNFLRSDPIQLLWSFCAAKCGDEKPFRLTHAIPGAVEDLDYDSMLTFADSGVANSMISVTWE</sequence>
<dbReference type="CDD" id="cd02958">
    <property type="entry name" value="UAS"/>
    <property type="match status" value="1"/>
</dbReference>
<dbReference type="InterPro" id="IPR001012">
    <property type="entry name" value="UBX_dom"/>
</dbReference>
<dbReference type="FunCoup" id="A0A251U643">
    <property type="interactions" value="4961"/>
</dbReference>
<accession>A0A251U643</accession>
<keyword evidence="3" id="KW-0812">Transmembrane</keyword>
<dbReference type="InterPro" id="IPR029071">
    <property type="entry name" value="Ubiquitin-like_domsf"/>
</dbReference>
<evidence type="ECO:0000313" key="6">
    <source>
        <dbReference type="Proteomes" id="UP000215914"/>
    </source>
</evidence>
<name>A0A251U643_HELAN</name>
<dbReference type="InterPro" id="IPR050730">
    <property type="entry name" value="UBX_domain-protein"/>
</dbReference>
<evidence type="ECO:0000256" key="1">
    <source>
        <dbReference type="ARBA" id="ARBA00022786"/>
    </source>
</evidence>
<dbReference type="InParanoid" id="A0A251U643"/>
<dbReference type="STRING" id="4232.A0A251U643"/>
<gene>
    <name evidence="5" type="ORF">HannXRQ_Chr08g0224381</name>
</gene>
<keyword evidence="3" id="KW-1133">Transmembrane helix</keyword>
<dbReference type="CDD" id="cd14273">
    <property type="entry name" value="UBA_TAP-C_like"/>
    <property type="match status" value="1"/>
</dbReference>
<keyword evidence="1" id="KW-0833">Ubl conjugation pathway</keyword>
<protein>
    <submittedName>
        <fullName evidence="5">Putative UBX domain-containing protein 2/7, Ubiquitin-related domain protein</fullName>
    </submittedName>
</protein>
<dbReference type="GO" id="GO:0043130">
    <property type="term" value="F:ubiquitin binding"/>
    <property type="evidence" value="ECO:0000318"/>
    <property type="project" value="GO_Central"/>
</dbReference>
<dbReference type="SUPFAM" id="SSF54236">
    <property type="entry name" value="Ubiquitin-like"/>
    <property type="match status" value="1"/>
</dbReference>
<dbReference type="Gene3D" id="3.40.30.10">
    <property type="entry name" value="Glutaredoxin"/>
    <property type="match status" value="1"/>
</dbReference>
<dbReference type="SMART" id="SM00594">
    <property type="entry name" value="UAS"/>
    <property type="match status" value="1"/>
</dbReference>
<dbReference type="AlphaFoldDB" id="A0A251U643"/>
<dbReference type="Gene3D" id="3.10.20.90">
    <property type="entry name" value="Phosphatidylinositol 3-kinase Catalytic Subunit, Chain A, domain 1"/>
    <property type="match status" value="1"/>
</dbReference>
<dbReference type="SUPFAM" id="SSF52833">
    <property type="entry name" value="Thioredoxin-like"/>
    <property type="match status" value="1"/>
</dbReference>
<dbReference type="EMBL" id="CM007897">
    <property type="protein sequence ID" value="OTG18559.1"/>
    <property type="molecule type" value="Genomic_DNA"/>
</dbReference>
<reference evidence="6" key="1">
    <citation type="journal article" date="2017" name="Nature">
        <title>The sunflower genome provides insights into oil metabolism, flowering and Asterid evolution.</title>
        <authorList>
            <person name="Badouin H."/>
            <person name="Gouzy J."/>
            <person name="Grassa C.J."/>
            <person name="Murat F."/>
            <person name="Staton S.E."/>
            <person name="Cottret L."/>
            <person name="Lelandais-Briere C."/>
            <person name="Owens G.L."/>
            <person name="Carrere S."/>
            <person name="Mayjonade B."/>
            <person name="Legrand L."/>
            <person name="Gill N."/>
            <person name="Kane N.C."/>
            <person name="Bowers J.E."/>
            <person name="Hubner S."/>
            <person name="Bellec A."/>
            <person name="Berard A."/>
            <person name="Berges H."/>
            <person name="Blanchet N."/>
            <person name="Boniface M.C."/>
            <person name="Brunel D."/>
            <person name="Catrice O."/>
            <person name="Chaidir N."/>
            <person name="Claudel C."/>
            <person name="Donnadieu C."/>
            <person name="Faraut T."/>
            <person name="Fievet G."/>
            <person name="Helmstetter N."/>
            <person name="King M."/>
            <person name="Knapp S.J."/>
            <person name="Lai Z."/>
            <person name="Le Paslier M.C."/>
            <person name="Lippi Y."/>
            <person name="Lorenzon L."/>
            <person name="Mandel J.R."/>
            <person name="Marage G."/>
            <person name="Marchand G."/>
            <person name="Marquand E."/>
            <person name="Bret-Mestries E."/>
            <person name="Morien E."/>
            <person name="Nambeesan S."/>
            <person name="Nguyen T."/>
            <person name="Pegot-Espagnet P."/>
            <person name="Pouilly N."/>
            <person name="Raftis F."/>
            <person name="Sallet E."/>
            <person name="Schiex T."/>
            <person name="Thomas J."/>
            <person name="Vandecasteele C."/>
            <person name="Vares D."/>
            <person name="Vear F."/>
            <person name="Vautrin S."/>
            <person name="Crespi M."/>
            <person name="Mangin B."/>
            <person name="Burke J.M."/>
            <person name="Salse J."/>
            <person name="Munos S."/>
            <person name="Vincourt P."/>
            <person name="Rieseberg L.H."/>
            <person name="Langlade N.B."/>
        </authorList>
    </citation>
    <scope>NUCLEOTIDE SEQUENCE [LARGE SCALE GENOMIC DNA]</scope>
    <source>
        <strain evidence="6">cv. SF193</strain>
    </source>
</reference>
<dbReference type="PANTHER" id="PTHR23322">
    <property type="entry name" value="FAS-ASSOCIATED PROTEIN"/>
    <property type="match status" value="1"/>
</dbReference>
<dbReference type="GO" id="GO:0005634">
    <property type="term" value="C:nucleus"/>
    <property type="evidence" value="ECO:0000318"/>
    <property type="project" value="GO_Central"/>
</dbReference>